<reference evidence="3 4" key="1">
    <citation type="submission" date="2014-04" db="EMBL/GenBank/DDBJ databases">
        <authorList>
            <consortium name="DOE Joint Genome Institute"/>
            <person name="Kuo A."/>
            <person name="Tarkka M."/>
            <person name="Buscot F."/>
            <person name="Kohler A."/>
            <person name="Nagy L.G."/>
            <person name="Floudas D."/>
            <person name="Copeland A."/>
            <person name="Barry K.W."/>
            <person name="Cichocki N."/>
            <person name="Veneault-Fourrey C."/>
            <person name="LaButti K."/>
            <person name="Lindquist E.A."/>
            <person name="Lipzen A."/>
            <person name="Lundell T."/>
            <person name="Morin E."/>
            <person name="Murat C."/>
            <person name="Sun H."/>
            <person name="Tunlid A."/>
            <person name="Henrissat B."/>
            <person name="Grigoriev I.V."/>
            <person name="Hibbett D.S."/>
            <person name="Martin F."/>
            <person name="Nordberg H.P."/>
            <person name="Cantor M.N."/>
            <person name="Hua S.X."/>
        </authorList>
    </citation>
    <scope>NUCLEOTIDE SEQUENCE [LARGE SCALE GENOMIC DNA]</scope>
    <source>
        <strain evidence="3 4">F 1598</strain>
    </source>
</reference>
<name>A0A0C3ETG1_PILCF</name>
<dbReference type="Pfam" id="PF00069">
    <property type="entry name" value="Pkinase"/>
    <property type="match status" value="1"/>
</dbReference>
<dbReference type="PANTHER" id="PTHR11909">
    <property type="entry name" value="CASEIN KINASE-RELATED"/>
    <property type="match status" value="1"/>
</dbReference>
<dbReference type="PROSITE" id="PS50011">
    <property type="entry name" value="PROTEIN_KINASE_DOM"/>
    <property type="match status" value="1"/>
</dbReference>
<reference evidence="4" key="2">
    <citation type="submission" date="2015-01" db="EMBL/GenBank/DDBJ databases">
        <title>Evolutionary Origins and Diversification of the Mycorrhizal Mutualists.</title>
        <authorList>
            <consortium name="DOE Joint Genome Institute"/>
            <consortium name="Mycorrhizal Genomics Consortium"/>
            <person name="Kohler A."/>
            <person name="Kuo A."/>
            <person name="Nagy L.G."/>
            <person name="Floudas D."/>
            <person name="Copeland A."/>
            <person name="Barry K.W."/>
            <person name="Cichocki N."/>
            <person name="Veneault-Fourrey C."/>
            <person name="LaButti K."/>
            <person name="Lindquist E.A."/>
            <person name="Lipzen A."/>
            <person name="Lundell T."/>
            <person name="Morin E."/>
            <person name="Murat C."/>
            <person name="Riley R."/>
            <person name="Ohm R."/>
            <person name="Sun H."/>
            <person name="Tunlid A."/>
            <person name="Henrissat B."/>
            <person name="Grigoriev I.V."/>
            <person name="Hibbett D.S."/>
            <person name="Martin F."/>
        </authorList>
    </citation>
    <scope>NUCLEOTIDE SEQUENCE [LARGE SCALE GENOMIC DNA]</scope>
    <source>
        <strain evidence="4">F 1598</strain>
    </source>
</reference>
<evidence type="ECO:0000313" key="3">
    <source>
        <dbReference type="EMBL" id="KIM75815.1"/>
    </source>
</evidence>
<dbReference type="InterPro" id="IPR050235">
    <property type="entry name" value="CK1_Ser-Thr_kinase"/>
</dbReference>
<dbReference type="Gene3D" id="1.10.510.10">
    <property type="entry name" value="Transferase(Phosphotransferase) domain 1"/>
    <property type="match status" value="1"/>
</dbReference>
<dbReference type="EC" id="2.7.11.1" evidence="1"/>
<dbReference type="GO" id="GO:0004674">
    <property type="term" value="F:protein serine/threonine kinase activity"/>
    <property type="evidence" value="ECO:0007669"/>
    <property type="project" value="UniProtKB-EC"/>
</dbReference>
<dbReference type="STRING" id="765440.A0A0C3ETG1"/>
<keyword evidence="4" id="KW-1185">Reference proteome</keyword>
<dbReference type="InParanoid" id="A0A0C3ETG1"/>
<organism evidence="3 4">
    <name type="scientific">Piloderma croceum (strain F 1598)</name>
    <dbReference type="NCBI Taxonomy" id="765440"/>
    <lineage>
        <taxon>Eukaryota</taxon>
        <taxon>Fungi</taxon>
        <taxon>Dikarya</taxon>
        <taxon>Basidiomycota</taxon>
        <taxon>Agaricomycotina</taxon>
        <taxon>Agaricomycetes</taxon>
        <taxon>Agaricomycetidae</taxon>
        <taxon>Atheliales</taxon>
        <taxon>Atheliaceae</taxon>
        <taxon>Piloderma</taxon>
    </lineage>
</organism>
<protein>
    <recommendedName>
        <fullName evidence="1">non-specific serine/threonine protein kinase</fullName>
        <ecNumber evidence="1">2.7.11.1</ecNumber>
    </recommendedName>
</protein>
<dbReference type="AlphaFoldDB" id="A0A0C3ETG1"/>
<gene>
    <name evidence="3" type="ORF">PILCRDRAFT_78496</name>
</gene>
<dbReference type="InterPro" id="IPR011009">
    <property type="entry name" value="Kinase-like_dom_sf"/>
</dbReference>
<sequence>LDHVHSRGIVHCDIKPENFLFGAADGQRAGYIHLVDFGLARYSRHAISKVDRLQEQTPKLAGTLRYASLNAHRGISMCSRRISYSVTY</sequence>
<dbReference type="GO" id="GO:0005524">
    <property type="term" value="F:ATP binding"/>
    <property type="evidence" value="ECO:0007669"/>
    <property type="project" value="InterPro"/>
</dbReference>
<accession>A0A0C3ETG1</accession>
<evidence type="ECO:0000259" key="2">
    <source>
        <dbReference type="PROSITE" id="PS50011"/>
    </source>
</evidence>
<dbReference type="InterPro" id="IPR000719">
    <property type="entry name" value="Prot_kinase_dom"/>
</dbReference>
<proteinExistence type="predicted"/>
<feature type="non-terminal residue" evidence="3">
    <location>
        <position position="1"/>
    </location>
</feature>
<dbReference type="InterPro" id="IPR008271">
    <property type="entry name" value="Ser/Thr_kinase_AS"/>
</dbReference>
<dbReference type="OrthoDB" id="10252171at2759"/>
<dbReference type="HOGENOM" id="CLU_2475028_0_0_1"/>
<dbReference type="SUPFAM" id="SSF56112">
    <property type="entry name" value="Protein kinase-like (PK-like)"/>
    <property type="match status" value="1"/>
</dbReference>
<dbReference type="EMBL" id="KN833042">
    <property type="protein sequence ID" value="KIM75815.1"/>
    <property type="molecule type" value="Genomic_DNA"/>
</dbReference>
<feature type="domain" description="Protein kinase" evidence="2">
    <location>
        <begin position="1"/>
        <end position="88"/>
    </location>
</feature>
<dbReference type="Proteomes" id="UP000054166">
    <property type="component" value="Unassembled WGS sequence"/>
</dbReference>
<evidence type="ECO:0000256" key="1">
    <source>
        <dbReference type="ARBA" id="ARBA00012513"/>
    </source>
</evidence>
<dbReference type="PROSITE" id="PS00108">
    <property type="entry name" value="PROTEIN_KINASE_ST"/>
    <property type="match status" value="1"/>
</dbReference>
<evidence type="ECO:0000313" key="4">
    <source>
        <dbReference type="Proteomes" id="UP000054166"/>
    </source>
</evidence>